<gene>
    <name evidence="1" type="ORF">CKY28_08110</name>
</gene>
<evidence type="ECO:0000313" key="1">
    <source>
        <dbReference type="EMBL" id="PAX07607.1"/>
    </source>
</evidence>
<reference evidence="2" key="1">
    <citation type="submission" date="2017-09" db="EMBL/GenBank/DDBJ databases">
        <authorList>
            <person name="Feng G."/>
            <person name="Zhu H."/>
        </authorList>
    </citation>
    <scope>NUCLEOTIDE SEQUENCE [LARGE SCALE GENOMIC DNA]</scope>
    <source>
        <strain evidence="2">1PNM-20</strain>
    </source>
</reference>
<dbReference type="Pfam" id="PF05019">
    <property type="entry name" value="Coq4"/>
    <property type="match status" value="1"/>
</dbReference>
<comment type="caution">
    <text evidence="1">The sequence shown here is derived from an EMBL/GenBank/DDBJ whole genome shotgun (WGS) entry which is preliminary data.</text>
</comment>
<evidence type="ECO:0000313" key="2">
    <source>
        <dbReference type="Proteomes" id="UP000218151"/>
    </source>
</evidence>
<dbReference type="OrthoDB" id="9775927at2"/>
<organism evidence="1 2">
    <name type="scientific">Sphingomonas lenta</name>
    <dbReference type="NCBI Taxonomy" id="1141887"/>
    <lineage>
        <taxon>Bacteria</taxon>
        <taxon>Pseudomonadati</taxon>
        <taxon>Pseudomonadota</taxon>
        <taxon>Alphaproteobacteria</taxon>
        <taxon>Sphingomonadales</taxon>
        <taxon>Sphingomonadaceae</taxon>
        <taxon>Sphingomonas</taxon>
    </lineage>
</organism>
<dbReference type="PANTHER" id="PTHR12922:SF7">
    <property type="entry name" value="UBIQUINONE BIOSYNTHESIS PROTEIN COQ4 HOMOLOG, MITOCHONDRIAL"/>
    <property type="match status" value="1"/>
</dbReference>
<dbReference type="GO" id="GO:0006744">
    <property type="term" value="P:ubiquinone biosynthetic process"/>
    <property type="evidence" value="ECO:0007669"/>
    <property type="project" value="InterPro"/>
</dbReference>
<protein>
    <submittedName>
        <fullName evidence="1">Ubiquinone biosynthesis protein</fullName>
    </submittedName>
</protein>
<dbReference type="PANTHER" id="PTHR12922">
    <property type="entry name" value="UBIQUINONE BIOSYNTHESIS PROTEIN"/>
    <property type="match status" value="1"/>
</dbReference>
<dbReference type="RefSeq" id="WP_095997850.1">
    <property type="nucleotide sequence ID" value="NZ_NSLI01000003.1"/>
</dbReference>
<proteinExistence type="predicted"/>
<sequence length="255" mass="28276">MYQTEARETYKRDWRTALSALRKLLKNGDDTSQVFIIMRALNGAATPKNYGRLLRTEAGARLAYERVELAAERFSDPALVASYAPGTVGAAYRDWLAETGYSAEGLAEVSNLDKRETPIPHPYAWFGRRTRDVHDVWHVITGYKADETMGEAALVAFSYAQTKGMGWALIAVGAALKSIRETGGTLFAKAVLEGYRLGKRANWLLGEDYEALMHEPLDAARRRLNIGEPVAYKRAQRELGAELASYASRQKAALA</sequence>
<dbReference type="InterPro" id="IPR007715">
    <property type="entry name" value="Coq4"/>
</dbReference>
<dbReference type="AlphaFoldDB" id="A0A2A2SEC1"/>
<accession>A0A2A2SEC1</accession>
<name>A0A2A2SEC1_9SPHN</name>
<dbReference type="EMBL" id="NSLI01000003">
    <property type="protein sequence ID" value="PAX07607.1"/>
    <property type="molecule type" value="Genomic_DNA"/>
</dbReference>
<keyword evidence="2" id="KW-1185">Reference proteome</keyword>
<dbReference type="Proteomes" id="UP000218151">
    <property type="component" value="Unassembled WGS sequence"/>
</dbReference>
<keyword evidence="1" id="KW-0830">Ubiquinone</keyword>